<dbReference type="GeneID" id="18840231"/>
<dbReference type="AlphaFoldDB" id="R7SIG0"/>
<proteinExistence type="predicted"/>
<dbReference type="EMBL" id="JH719515">
    <property type="protein sequence ID" value="EJF55638.1"/>
    <property type="molecule type" value="Genomic_DNA"/>
</dbReference>
<organism evidence="1 2">
    <name type="scientific">Dichomitus squalens (strain LYAD-421)</name>
    <name type="common">Western red white-rot fungus</name>
    <dbReference type="NCBI Taxonomy" id="732165"/>
    <lineage>
        <taxon>Eukaryota</taxon>
        <taxon>Fungi</taxon>
        <taxon>Dikarya</taxon>
        <taxon>Basidiomycota</taxon>
        <taxon>Agaricomycotina</taxon>
        <taxon>Agaricomycetes</taxon>
        <taxon>Polyporales</taxon>
        <taxon>Polyporaceae</taxon>
        <taxon>Dichomitus</taxon>
    </lineage>
</organism>
<dbReference type="RefSeq" id="XP_007371616.1">
    <property type="nucleotide sequence ID" value="XM_007371554.1"/>
</dbReference>
<accession>R7SIG0</accession>
<reference evidence="1 2" key="1">
    <citation type="journal article" date="2012" name="Science">
        <title>The Paleozoic origin of enzymatic lignin decomposition reconstructed from 31 fungal genomes.</title>
        <authorList>
            <person name="Floudas D."/>
            <person name="Binder M."/>
            <person name="Riley R."/>
            <person name="Barry K."/>
            <person name="Blanchette R.A."/>
            <person name="Henrissat B."/>
            <person name="Martinez A.T."/>
            <person name="Otillar R."/>
            <person name="Spatafora J.W."/>
            <person name="Yadav J.S."/>
            <person name="Aerts A."/>
            <person name="Benoit I."/>
            <person name="Boyd A."/>
            <person name="Carlson A."/>
            <person name="Copeland A."/>
            <person name="Coutinho P.M."/>
            <person name="de Vries R.P."/>
            <person name="Ferreira P."/>
            <person name="Findley K."/>
            <person name="Foster B."/>
            <person name="Gaskell J."/>
            <person name="Glotzer D."/>
            <person name="Gorecki P."/>
            <person name="Heitman J."/>
            <person name="Hesse C."/>
            <person name="Hori C."/>
            <person name="Igarashi K."/>
            <person name="Jurgens J.A."/>
            <person name="Kallen N."/>
            <person name="Kersten P."/>
            <person name="Kohler A."/>
            <person name="Kuees U."/>
            <person name="Kumar T.K.A."/>
            <person name="Kuo A."/>
            <person name="LaButti K."/>
            <person name="Larrondo L.F."/>
            <person name="Lindquist E."/>
            <person name="Ling A."/>
            <person name="Lombard V."/>
            <person name="Lucas S."/>
            <person name="Lundell T."/>
            <person name="Martin R."/>
            <person name="McLaughlin D.J."/>
            <person name="Morgenstern I."/>
            <person name="Morin E."/>
            <person name="Murat C."/>
            <person name="Nagy L.G."/>
            <person name="Nolan M."/>
            <person name="Ohm R.A."/>
            <person name="Patyshakuliyeva A."/>
            <person name="Rokas A."/>
            <person name="Ruiz-Duenas F.J."/>
            <person name="Sabat G."/>
            <person name="Salamov A."/>
            <person name="Samejima M."/>
            <person name="Schmutz J."/>
            <person name="Slot J.C."/>
            <person name="St John F."/>
            <person name="Stenlid J."/>
            <person name="Sun H."/>
            <person name="Sun S."/>
            <person name="Syed K."/>
            <person name="Tsang A."/>
            <person name="Wiebenga A."/>
            <person name="Young D."/>
            <person name="Pisabarro A."/>
            <person name="Eastwood D.C."/>
            <person name="Martin F."/>
            <person name="Cullen D."/>
            <person name="Grigoriev I.V."/>
            <person name="Hibbett D.S."/>
        </authorList>
    </citation>
    <scope>NUCLEOTIDE SEQUENCE [LARGE SCALE GENOMIC DNA]</scope>
    <source>
        <strain evidence="1 2">LYAD-421 SS1</strain>
    </source>
</reference>
<dbReference type="HOGENOM" id="CLU_1360359_0_0_1"/>
<sequence>MYDQINNDGNGLKGPKDVTGVLLKLQYLMRLCFLKEAHVRMNAASSQDLELAEHVKAQKQWFFAVADSPFTSIKEYQQRASRLVFSMPGIRHFIWKADTTSPTLVLPDGELSLQALSGCLTAIQGRARTLLTERLLFGHPFLIDLESLKNDWTNETAGYSLFSDPRNQACFGPSDALARHIYGMSALRNRFIASSGQAKLL</sequence>
<name>R7SIG0_DICSQ</name>
<evidence type="ECO:0000313" key="2">
    <source>
        <dbReference type="Proteomes" id="UP000053319"/>
    </source>
</evidence>
<dbReference type="KEGG" id="dsq:DICSQDRAFT_175669"/>
<evidence type="ECO:0000313" key="1">
    <source>
        <dbReference type="EMBL" id="EJF55638.1"/>
    </source>
</evidence>
<protein>
    <submittedName>
        <fullName evidence="1">Uncharacterized protein</fullName>
    </submittedName>
</protein>
<gene>
    <name evidence="1" type="ORF">DICSQDRAFT_175669</name>
</gene>
<dbReference type="Proteomes" id="UP000053319">
    <property type="component" value="Unassembled WGS sequence"/>
</dbReference>